<dbReference type="CDD" id="cd03429">
    <property type="entry name" value="NUDIX_NADH_pyrophosphatase_Nudt13"/>
    <property type="match status" value="1"/>
</dbReference>
<evidence type="ECO:0000256" key="6">
    <source>
        <dbReference type="ARBA" id="ARBA00022801"/>
    </source>
</evidence>
<dbReference type="Proteomes" id="UP000654108">
    <property type="component" value="Unassembled WGS sequence"/>
</dbReference>
<evidence type="ECO:0000256" key="8">
    <source>
        <dbReference type="ARBA" id="ARBA00023027"/>
    </source>
</evidence>
<dbReference type="InterPro" id="IPR020084">
    <property type="entry name" value="NUDIX_hydrolase_CS"/>
</dbReference>
<dbReference type="AlphaFoldDB" id="A0A927FU60"/>
<dbReference type="InterPro" id="IPR049734">
    <property type="entry name" value="NudC-like_C"/>
</dbReference>
<evidence type="ECO:0000256" key="7">
    <source>
        <dbReference type="ARBA" id="ARBA00022842"/>
    </source>
</evidence>
<dbReference type="GO" id="GO:0035529">
    <property type="term" value="F:NADH pyrophosphatase activity"/>
    <property type="evidence" value="ECO:0007669"/>
    <property type="project" value="TreeGrafter"/>
</dbReference>
<evidence type="ECO:0000256" key="1">
    <source>
        <dbReference type="ARBA" id="ARBA00001946"/>
    </source>
</evidence>
<evidence type="ECO:0000256" key="9">
    <source>
        <dbReference type="ARBA" id="ARBA00023679"/>
    </source>
</evidence>
<evidence type="ECO:0000256" key="10">
    <source>
        <dbReference type="RuleBase" id="RU003476"/>
    </source>
</evidence>
<keyword evidence="13" id="KW-1185">Reference proteome</keyword>
<evidence type="ECO:0000256" key="3">
    <source>
        <dbReference type="ARBA" id="ARBA00009595"/>
    </source>
</evidence>
<dbReference type="PRINTS" id="PR00502">
    <property type="entry name" value="NUDIXFAMILY"/>
</dbReference>
<dbReference type="PROSITE" id="PS51462">
    <property type="entry name" value="NUDIX"/>
    <property type="match status" value="1"/>
</dbReference>
<sequence>MVHRNFSFTSGALERAAQLRADETTRIDPAARTLVFWRGKLLADRDGHPALIALGDPALKDVREPPLFVGLAEGVPLFAADLALWTPHEDAATIGQFVDQSQQMHPAWPDAGFAEVRGLMPGLTPVQGETIATARALLGWHGSHRFCANCGHATSVETSGWVRKCPNCAAQHFPRTDPVVIMAITHGDRLLLGRSPNWPEGMYSLLAGFVEPGETVESAVRREVLEESGIRVERVRYVACQPWPFPMSLMFGCHGEAISEEITIDPTELADARWVDRDEVLKLLAGQHETIAPPRHGAIAGALIEAWAKDRLLDPDHWQA</sequence>
<proteinExistence type="inferred from homology"/>
<accession>A0A927FU60</accession>
<feature type="domain" description="Nudix hydrolase" evidence="11">
    <location>
        <begin position="174"/>
        <end position="297"/>
    </location>
</feature>
<dbReference type="GO" id="GO:0005829">
    <property type="term" value="C:cytosol"/>
    <property type="evidence" value="ECO:0007669"/>
    <property type="project" value="TreeGrafter"/>
</dbReference>
<dbReference type="InterPro" id="IPR050241">
    <property type="entry name" value="NAD-cap_RNA_hydrolase_NudC"/>
</dbReference>
<dbReference type="EMBL" id="JACYFU010000002">
    <property type="protein sequence ID" value="MBD8065204.1"/>
    <property type="molecule type" value="Genomic_DNA"/>
</dbReference>
<dbReference type="InterPro" id="IPR015797">
    <property type="entry name" value="NUDIX_hydrolase-like_dom_sf"/>
</dbReference>
<dbReference type="PROSITE" id="PS00893">
    <property type="entry name" value="NUDIX_BOX"/>
    <property type="match status" value="1"/>
</dbReference>
<keyword evidence="8" id="KW-0520">NAD</keyword>
<name>A0A927FU60_9HYPH</name>
<dbReference type="GO" id="GO:0006742">
    <property type="term" value="P:NADP+ catabolic process"/>
    <property type="evidence" value="ECO:0007669"/>
    <property type="project" value="TreeGrafter"/>
</dbReference>
<comment type="caution">
    <text evidence="12">The sequence shown here is derived from an EMBL/GenBank/DDBJ whole genome shotgun (WGS) entry which is preliminary data.</text>
</comment>
<comment type="cofactor">
    <cofactor evidence="2">
        <name>Zn(2+)</name>
        <dbReference type="ChEBI" id="CHEBI:29105"/>
    </cofactor>
</comment>
<keyword evidence="5" id="KW-0479">Metal-binding</keyword>
<evidence type="ECO:0000256" key="2">
    <source>
        <dbReference type="ARBA" id="ARBA00001947"/>
    </source>
</evidence>
<dbReference type="InterPro" id="IPR015376">
    <property type="entry name" value="Znr_NADH_PPase"/>
</dbReference>
<dbReference type="Gene3D" id="3.90.79.20">
    <property type="match status" value="1"/>
</dbReference>
<comment type="catalytic activity">
    <reaction evidence="9">
        <text>a 5'-end NAD(+)-phospho-ribonucleoside in mRNA + H2O = a 5'-end phospho-adenosine-phospho-ribonucleoside in mRNA + beta-nicotinamide D-ribonucleotide + 2 H(+)</text>
        <dbReference type="Rhea" id="RHEA:60876"/>
        <dbReference type="Rhea" id="RHEA-COMP:15698"/>
        <dbReference type="Rhea" id="RHEA-COMP:15719"/>
        <dbReference type="ChEBI" id="CHEBI:14649"/>
        <dbReference type="ChEBI" id="CHEBI:15377"/>
        <dbReference type="ChEBI" id="CHEBI:15378"/>
        <dbReference type="ChEBI" id="CHEBI:144029"/>
        <dbReference type="ChEBI" id="CHEBI:144051"/>
    </reaction>
    <physiologicalReaction direction="left-to-right" evidence="9">
        <dbReference type="Rhea" id="RHEA:60877"/>
    </physiologicalReaction>
</comment>
<evidence type="ECO:0000259" key="11">
    <source>
        <dbReference type="PROSITE" id="PS51462"/>
    </source>
</evidence>
<comment type="cofactor">
    <cofactor evidence="1">
        <name>Mg(2+)</name>
        <dbReference type="ChEBI" id="CHEBI:18420"/>
    </cofactor>
</comment>
<dbReference type="PANTHER" id="PTHR42904:SF6">
    <property type="entry name" value="NAD-CAPPED RNA HYDROLASE NUDT12"/>
    <property type="match status" value="1"/>
</dbReference>
<evidence type="ECO:0000313" key="12">
    <source>
        <dbReference type="EMBL" id="MBD8065204.1"/>
    </source>
</evidence>
<dbReference type="SUPFAM" id="SSF55811">
    <property type="entry name" value="Nudix"/>
    <property type="match status" value="1"/>
</dbReference>
<protein>
    <recommendedName>
        <fullName evidence="4">NAD(+) diphosphatase</fullName>
        <ecNumber evidence="4">3.6.1.22</ecNumber>
    </recommendedName>
</protein>
<organism evidence="12 13">
    <name type="scientific">Devosia oryzisoli</name>
    <dbReference type="NCBI Taxonomy" id="2774138"/>
    <lineage>
        <taxon>Bacteria</taxon>
        <taxon>Pseudomonadati</taxon>
        <taxon>Pseudomonadota</taxon>
        <taxon>Alphaproteobacteria</taxon>
        <taxon>Hyphomicrobiales</taxon>
        <taxon>Devosiaceae</taxon>
        <taxon>Devosia</taxon>
    </lineage>
</organism>
<dbReference type="InterPro" id="IPR015375">
    <property type="entry name" value="NADH_PPase-like_N"/>
</dbReference>
<comment type="similarity">
    <text evidence="3">Belongs to the Nudix hydrolase family. NudC subfamily.</text>
</comment>
<evidence type="ECO:0000256" key="4">
    <source>
        <dbReference type="ARBA" id="ARBA00012381"/>
    </source>
</evidence>
<evidence type="ECO:0000256" key="5">
    <source>
        <dbReference type="ARBA" id="ARBA00022723"/>
    </source>
</evidence>
<dbReference type="Gene3D" id="3.90.79.10">
    <property type="entry name" value="Nucleoside Triphosphate Pyrophosphohydrolase"/>
    <property type="match status" value="1"/>
</dbReference>
<dbReference type="NCBIfam" id="NF001299">
    <property type="entry name" value="PRK00241.1"/>
    <property type="match status" value="1"/>
</dbReference>
<dbReference type="InterPro" id="IPR000086">
    <property type="entry name" value="NUDIX_hydrolase_dom"/>
</dbReference>
<keyword evidence="6 10" id="KW-0378">Hydrolase</keyword>
<dbReference type="Pfam" id="PF00293">
    <property type="entry name" value="NUDIX"/>
    <property type="match status" value="1"/>
</dbReference>
<dbReference type="EC" id="3.6.1.22" evidence="4"/>
<dbReference type="PANTHER" id="PTHR42904">
    <property type="entry name" value="NUDIX HYDROLASE, NUDC SUBFAMILY"/>
    <property type="match status" value="1"/>
</dbReference>
<dbReference type="Pfam" id="PF09296">
    <property type="entry name" value="NUDIX-like"/>
    <property type="match status" value="1"/>
</dbReference>
<reference evidence="12" key="1">
    <citation type="submission" date="2020-09" db="EMBL/GenBank/DDBJ databases">
        <title>Genome seq and assembly of Devosia sp.</title>
        <authorList>
            <person name="Chhetri G."/>
        </authorList>
    </citation>
    <scope>NUCLEOTIDE SEQUENCE</scope>
    <source>
        <strain evidence="12">PTR5</strain>
    </source>
</reference>
<dbReference type="Pfam" id="PF09297">
    <property type="entry name" value="Zn_ribbon_NUD"/>
    <property type="match status" value="1"/>
</dbReference>
<dbReference type="InterPro" id="IPR020476">
    <property type="entry name" value="Nudix_hydrolase"/>
</dbReference>
<dbReference type="GO" id="GO:0046872">
    <property type="term" value="F:metal ion binding"/>
    <property type="evidence" value="ECO:0007669"/>
    <property type="project" value="UniProtKB-KW"/>
</dbReference>
<dbReference type="GO" id="GO:0019677">
    <property type="term" value="P:NAD+ catabolic process"/>
    <property type="evidence" value="ECO:0007669"/>
    <property type="project" value="TreeGrafter"/>
</dbReference>
<keyword evidence="7" id="KW-0460">Magnesium</keyword>
<evidence type="ECO:0000313" key="13">
    <source>
        <dbReference type="Proteomes" id="UP000654108"/>
    </source>
</evidence>
<gene>
    <name evidence="12" type="primary">nudC</name>
    <name evidence="12" type="ORF">IC608_06945</name>
</gene>